<accession>A0ABV7FPZ3</accession>
<sequence>MGFRVEFNSILRSDNYGDLTVGKIYDFNKAGSRVFFDDIPVWLCNSDWQVLAEISIMSQTRENANLTGTFRVDYIYSGEEQKTISKVFVRMYDGVLSPYIYLLSSQSEYENTCKTGELVRDSLSSEGFIHASPKSQLNRVANKYYKETAKPLVITLELEKIEPSVLWEPATGGLYPHIYGPLNTSAIKSVQPIALNAHGEFDIKI</sequence>
<gene>
    <name evidence="1" type="ORF">ACFOHL_05250</name>
</gene>
<name>A0ABV7FPZ3_9ALTE</name>
<dbReference type="SUPFAM" id="SSF88697">
    <property type="entry name" value="PUA domain-like"/>
    <property type="match status" value="1"/>
</dbReference>
<reference evidence="2" key="1">
    <citation type="journal article" date="2019" name="Int. J. Syst. Evol. Microbiol.">
        <title>The Global Catalogue of Microorganisms (GCM) 10K type strain sequencing project: providing services to taxonomists for standard genome sequencing and annotation.</title>
        <authorList>
            <consortium name="The Broad Institute Genomics Platform"/>
            <consortium name="The Broad Institute Genome Sequencing Center for Infectious Disease"/>
            <person name="Wu L."/>
            <person name="Ma J."/>
        </authorList>
    </citation>
    <scope>NUCLEOTIDE SEQUENCE [LARGE SCALE GENOMIC DNA]</scope>
    <source>
        <strain evidence="2">KCTC 52473</strain>
    </source>
</reference>
<dbReference type="InterPro" id="IPR015947">
    <property type="entry name" value="PUA-like_sf"/>
</dbReference>
<dbReference type="RefSeq" id="WP_376919152.1">
    <property type="nucleotide sequence ID" value="NZ_JBHRSW010000006.1"/>
</dbReference>
<proteinExistence type="predicted"/>
<keyword evidence="2" id="KW-1185">Reference proteome</keyword>
<dbReference type="InterPro" id="IPR009297">
    <property type="entry name" value="DUF952"/>
</dbReference>
<dbReference type="Gene3D" id="3.20.170.20">
    <property type="entry name" value="Protein of unknown function DUF952"/>
    <property type="match status" value="1"/>
</dbReference>
<organism evidence="1 2">
    <name type="scientific">Agaribacter flavus</name>
    <dbReference type="NCBI Taxonomy" id="1902781"/>
    <lineage>
        <taxon>Bacteria</taxon>
        <taxon>Pseudomonadati</taxon>
        <taxon>Pseudomonadota</taxon>
        <taxon>Gammaproteobacteria</taxon>
        <taxon>Alteromonadales</taxon>
        <taxon>Alteromonadaceae</taxon>
        <taxon>Agaribacter</taxon>
    </lineage>
</organism>
<dbReference type="SUPFAM" id="SSF56399">
    <property type="entry name" value="ADP-ribosylation"/>
    <property type="match status" value="1"/>
</dbReference>
<comment type="caution">
    <text evidence="1">The sequence shown here is derived from an EMBL/GenBank/DDBJ whole genome shotgun (WGS) entry which is preliminary data.</text>
</comment>
<dbReference type="PANTHER" id="PTHR34129">
    <property type="entry name" value="BLR1139 PROTEIN"/>
    <property type="match status" value="1"/>
</dbReference>
<evidence type="ECO:0000313" key="1">
    <source>
        <dbReference type="EMBL" id="MFC3121015.1"/>
    </source>
</evidence>
<dbReference type="PANTHER" id="PTHR34129:SF1">
    <property type="entry name" value="DUF952 DOMAIN-CONTAINING PROTEIN"/>
    <property type="match status" value="1"/>
</dbReference>
<protein>
    <submittedName>
        <fullName evidence="1">DUF952 domain-containing protein</fullName>
    </submittedName>
</protein>
<dbReference type="Pfam" id="PF06108">
    <property type="entry name" value="DUF952"/>
    <property type="match status" value="1"/>
</dbReference>
<dbReference type="Proteomes" id="UP001595478">
    <property type="component" value="Unassembled WGS sequence"/>
</dbReference>
<evidence type="ECO:0000313" key="2">
    <source>
        <dbReference type="Proteomes" id="UP001595478"/>
    </source>
</evidence>
<dbReference type="EMBL" id="JBHRSW010000006">
    <property type="protein sequence ID" value="MFC3121015.1"/>
    <property type="molecule type" value="Genomic_DNA"/>
</dbReference>